<dbReference type="CDD" id="cd06529">
    <property type="entry name" value="S24_LexA-like"/>
    <property type="match status" value="1"/>
</dbReference>
<evidence type="ECO:0000259" key="8">
    <source>
        <dbReference type="Pfam" id="PF00717"/>
    </source>
</evidence>
<evidence type="ECO:0000256" key="1">
    <source>
        <dbReference type="ARBA" id="ARBA00007484"/>
    </source>
</evidence>
<organism evidence="9 10">
    <name type="scientific">Hymenobacter daecheongensis DSM 21074</name>
    <dbReference type="NCBI Taxonomy" id="1121955"/>
    <lineage>
        <taxon>Bacteria</taxon>
        <taxon>Pseudomonadati</taxon>
        <taxon>Bacteroidota</taxon>
        <taxon>Cytophagia</taxon>
        <taxon>Cytophagales</taxon>
        <taxon>Hymenobacteraceae</taxon>
        <taxon>Hymenobacter</taxon>
    </lineage>
</organism>
<dbReference type="OrthoDB" id="9787787at2"/>
<evidence type="ECO:0000313" key="9">
    <source>
        <dbReference type="EMBL" id="SHJ40887.1"/>
    </source>
</evidence>
<dbReference type="InterPro" id="IPR015927">
    <property type="entry name" value="Peptidase_S24_S26A/B/C"/>
</dbReference>
<dbReference type="PANTHER" id="PTHR33516:SF2">
    <property type="entry name" value="LEXA REPRESSOR-RELATED"/>
    <property type="match status" value="1"/>
</dbReference>
<dbReference type="PANTHER" id="PTHR33516">
    <property type="entry name" value="LEXA REPRESSOR"/>
    <property type="match status" value="1"/>
</dbReference>
<keyword evidence="5" id="KW-0234">DNA repair</keyword>
<evidence type="ECO:0000256" key="2">
    <source>
        <dbReference type="ARBA" id="ARBA00022763"/>
    </source>
</evidence>
<dbReference type="InterPro" id="IPR006197">
    <property type="entry name" value="Peptidase_S24_LexA"/>
</dbReference>
<keyword evidence="10" id="KW-1185">Reference proteome</keyword>
<dbReference type="Proteomes" id="UP000184418">
    <property type="component" value="Unassembled WGS sequence"/>
</dbReference>
<keyword evidence="6" id="KW-0742">SOS response</keyword>
<evidence type="ECO:0000256" key="4">
    <source>
        <dbReference type="ARBA" id="ARBA00022813"/>
    </source>
</evidence>
<dbReference type="EMBL" id="FQYN01000006">
    <property type="protein sequence ID" value="SHJ40887.1"/>
    <property type="molecule type" value="Genomic_DNA"/>
</dbReference>
<keyword evidence="4 7" id="KW-0068">Autocatalytic cleavage</keyword>
<dbReference type="GO" id="GO:0006281">
    <property type="term" value="P:DNA repair"/>
    <property type="evidence" value="ECO:0007669"/>
    <property type="project" value="UniProtKB-KW"/>
</dbReference>
<dbReference type="GO" id="GO:0009432">
    <property type="term" value="P:SOS response"/>
    <property type="evidence" value="ECO:0007669"/>
    <property type="project" value="UniProtKB-KW"/>
</dbReference>
<dbReference type="GO" id="GO:0006355">
    <property type="term" value="P:regulation of DNA-templated transcription"/>
    <property type="evidence" value="ECO:0007669"/>
    <property type="project" value="InterPro"/>
</dbReference>
<reference evidence="9 10" key="1">
    <citation type="submission" date="2016-11" db="EMBL/GenBank/DDBJ databases">
        <authorList>
            <person name="Jaros S."/>
            <person name="Januszkiewicz K."/>
            <person name="Wedrychowicz H."/>
        </authorList>
    </citation>
    <scope>NUCLEOTIDE SEQUENCE [LARGE SCALE GENOMIC DNA]</scope>
    <source>
        <strain evidence="9 10">DSM 21074</strain>
    </source>
</reference>
<dbReference type="STRING" id="1121955.SAMN02745146_3067"/>
<gene>
    <name evidence="9" type="ORF">SAMN02745146_3067</name>
</gene>
<sequence>MSTVEILQVIQEPLWLIQCETPVPAGFPGLADGAPLSKIDLNNLLVPRPDCTYLARVQGTSMDGAPSHIADGALMAVDCSLTPEPGDIVVAAVDGEFTVKRLEKRANDYWLIPDNPTHSPIDTSRLGDRFEVWGVVTYVFNKMQRGRHR</sequence>
<accession>A0A1M6J2K6</accession>
<evidence type="ECO:0000256" key="3">
    <source>
        <dbReference type="ARBA" id="ARBA00022801"/>
    </source>
</evidence>
<dbReference type="SUPFAM" id="SSF51306">
    <property type="entry name" value="LexA/Signal peptidase"/>
    <property type="match status" value="1"/>
</dbReference>
<dbReference type="Pfam" id="PF00717">
    <property type="entry name" value="Peptidase_S24"/>
    <property type="match status" value="1"/>
</dbReference>
<evidence type="ECO:0000256" key="5">
    <source>
        <dbReference type="ARBA" id="ARBA00023204"/>
    </source>
</evidence>
<dbReference type="InterPro" id="IPR036286">
    <property type="entry name" value="LexA/Signal_pep-like_sf"/>
</dbReference>
<dbReference type="InterPro" id="IPR039418">
    <property type="entry name" value="LexA-like"/>
</dbReference>
<keyword evidence="2" id="KW-0227">DNA damage</keyword>
<dbReference type="GO" id="GO:0003677">
    <property type="term" value="F:DNA binding"/>
    <property type="evidence" value="ECO:0007669"/>
    <property type="project" value="InterPro"/>
</dbReference>
<dbReference type="RefSeq" id="WP_073110790.1">
    <property type="nucleotide sequence ID" value="NZ_FQYN01000006.1"/>
</dbReference>
<dbReference type="AlphaFoldDB" id="A0A1M6J2K6"/>
<evidence type="ECO:0000313" key="10">
    <source>
        <dbReference type="Proteomes" id="UP000184418"/>
    </source>
</evidence>
<evidence type="ECO:0000256" key="6">
    <source>
        <dbReference type="ARBA" id="ARBA00023236"/>
    </source>
</evidence>
<keyword evidence="3 7" id="KW-0378">Hydrolase</keyword>
<dbReference type="InterPro" id="IPR050077">
    <property type="entry name" value="LexA_repressor"/>
</dbReference>
<feature type="domain" description="Peptidase S24/S26A/S26B/S26C" evidence="8">
    <location>
        <begin position="23"/>
        <end position="136"/>
    </location>
</feature>
<dbReference type="GO" id="GO:0016787">
    <property type="term" value="F:hydrolase activity"/>
    <property type="evidence" value="ECO:0007669"/>
    <property type="project" value="UniProtKB-KW"/>
</dbReference>
<protein>
    <submittedName>
        <fullName evidence="9">DNA polymerase V</fullName>
    </submittedName>
</protein>
<name>A0A1M6J2K6_9BACT</name>
<proteinExistence type="inferred from homology"/>
<evidence type="ECO:0000256" key="7">
    <source>
        <dbReference type="RuleBase" id="RU003991"/>
    </source>
</evidence>
<dbReference type="PRINTS" id="PR00726">
    <property type="entry name" value="LEXASERPTASE"/>
</dbReference>
<comment type="similarity">
    <text evidence="1 7">Belongs to the peptidase S24 family.</text>
</comment>
<dbReference type="Gene3D" id="2.10.109.10">
    <property type="entry name" value="Umud Fragment, subunit A"/>
    <property type="match status" value="1"/>
</dbReference>